<dbReference type="Proteomes" id="UP001151760">
    <property type="component" value="Unassembled WGS sequence"/>
</dbReference>
<reference evidence="2" key="2">
    <citation type="submission" date="2022-01" db="EMBL/GenBank/DDBJ databases">
        <authorList>
            <person name="Yamashiro T."/>
            <person name="Shiraishi A."/>
            <person name="Satake H."/>
            <person name="Nakayama K."/>
        </authorList>
    </citation>
    <scope>NUCLEOTIDE SEQUENCE</scope>
</reference>
<comment type="caution">
    <text evidence="2">The sequence shown here is derived from an EMBL/GenBank/DDBJ whole genome shotgun (WGS) entry which is preliminary data.</text>
</comment>
<evidence type="ECO:0000256" key="1">
    <source>
        <dbReference type="SAM" id="MobiDB-lite"/>
    </source>
</evidence>
<proteinExistence type="predicted"/>
<sequence length="419" mass="47987">MKIGGEPWRISMKTDSHPIVTILLLPDFGGVTFKDNIVFLNRTAAEMIAVVAAVECVRRFLFQDHDFLRRWEGKIDNTNRCSWLSCNVDNLTPQHCRYLARLMPLIREENTIESGPDLFSKSDYYPKNKAVNEVAHVKPYSAPHEVVEKYQLASFTLEYHRKCRTHSVLKSLTLILGGGDANRGIIDYGIQLCFCFPEYIGCLTRVNNVRTLGNANTSQTVIRKLDIENLNVDVVELTLRDEIARAFAKDVYDQMERPVFIAVSFCDLSKYEDVEAIRDQYRAQLNLNEPLDISEERCLDLDQEKNRNRFALATESRRAVRFTCEGTIIGINTARDWYYKFCSKCIRKVPSRTSTVYFEVALAEADSNRRRKESDEPKDAPTGRDVLNENPSHDELMAVSDIAKPVTTSLARMKLAFWG</sequence>
<accession>A0ABQ5J2W5</accession>
<dbReference type="EMBL" id="BQNB010021400">
    <property type="protein sequence ID" value="GJU06032.1"/>
    <property type="molecule type" value="Genomic_DNA"/>
</dbReference>
<dbReference type="InterPro" id="IPR012340">
    <property type="entry name" value="NA-bd_OB-fold"/>
</dbReference>
<protein>
    <submittedName>
        <fullName evidence="2">Uncharacterized protein</fullName>
    </submittedName>
</protein>
<feature type="compositionally biased region" description="Basic and acidic residues" evidence="1">
    <location>
        <begin position="368"/>
        <end position="382"/>
    </location>
</feature>
<keyword evidence="3" id="KW-1185">Reference proteome</keyword>
<organism evidence="2 3">
    <name type="scientific">Tanacetum coccineum</name>
    <dbReference type="NCBI Taxonomy" id="301880"/>
    <lineage>
        <taxon>Eukaryota</taxon>
        <taxon>Viridiplantae</taxon>
        <taxon>Streptophyta</taxon>
        <taxon>Embryophyta</taxon>
        <taxon>Tracheophyta</taxon>
        <taxon>Spermatophyta</taxon>
        <taxon>Magnoliopsida</taxon>
        <taxon>eudicotyledons</taxon>
        <taxon>Gunneridae</taxon>
        <taxon>Pentapetalae</taxon>
        <taxon>asterids</taxon>
        <taxon>campanulids</taxon>
        <taxon>Asterales</taxon>
        <taxon>Asteraceae</taxon>
        <taxon>Asteroideae</taxon>
        <taxon>Anthemideae</taxon>
        <taxon>Anthemidinae</taxon>
        <taxon>Tanacetum</taxon>
    </lineage>
</organism>
<reference evidence="2" key="1">
    <citation type="journal article" date="2022" name="Int. J. Mol. Sci.">
        <title>Draft Genome of Tanacetum Coccineum: Genomic Comparison of Closely Related Tanacetum-Family Plants.</title>
        <authorList>
            <person name="Yamashiro T."/>
            <person name="Shiraishi A."/>
            <person name="Nakayama K."/>
            <person name="Satake H."/>
        </authorList>
    </citation>
    <scope>NUCLEOTIDE SEQUENCE</scope>
</reference>
<dbReference type="Gene3D" id="2.40.50.140">
    <property type="entry name" value="Nucleic acid-binding proteins"/>
    <property type="match status" value="1"/>
</dbReference>
<evidence type="ECO:0000313" key="2">
    <source>
        <dbReference type="EMBL" id="GJU06032.1"/>
    </source>
</evidence>
<feature type="region of interest" description="Disordered" evidence="1">
    <location>
        <begin position="368"/>
        <end position="391"/>
    </location>
</feature>
<gene>
    <name evidence="2" type="ORF">Tco_1122462</name>
</gene>
<evidence type="ECO:0000313" key="3">
    <source>
        <dbReference type="Proteomes" id="UP001151760"/>
    </source>
</evidence>
<name>A0ABQ5J2W5_9ASTR</name>